<dbReference type="InterPro" id="IPR036390">
    <property type="entry name" value="WH_DNA-bd_sf"/>
</dbReference>
<feature type="domain" description="ArnR1-like winged helix-turn-helix" evidence="1">
    <location>
        <begin position="24"/>
        <end position="101"/>
    </location>
</feature>
<dbReference type="SUPFAM" id="SSF46785">
    <property type="entry name" value="Winged helix' DNA-binding domain"/>
    <property type="match status" value="1"/>
</dbReference>
<evidence type="ECO:0000259" key="1">
    <source>
        <dbReference type="Pfam" id="PF14947"/>
    </source>
</evidence>
<protein>
    <recommendedName>
        <fullName evidence="1">ArnR1-like winged helix-turn-helix domain-containing protein</fullName>
    </recommendedName>
</protein>
<dbReference type="Gene3D" id="1.10.10.10">
    <property type="entry name" value="Winged helix-like DNA-binding domain superfamily/Winged helix DNA-binding domain"/>
    <property type="match status" value="1"/>
</dbReference>
<organism evidence="2">
    <name type="scientific">Candidatus Methanophaga sp. ANME-1 ERB7</name>
    <dbReference type="NCBI Taxonomy" id="2759913"/>
    <lineage>
        <taxon>Archaea</taxon>
        <taxon>Methanobacteriati</taxon>
        <taxon>Methanobacteriota</taxon>
        <taxon>Stenosarchaea group</taxon>
        <taxon>Methanomicrobia</taxon>
        <taxon>Candidatus Methanophagales</taxon>
        <taxon>Candidatus Methanophagaceae</taxon>
        <taxon>Candidatus Methanophaga</taxon>
    </lineage>
</organism>
<accession>A0A7G9Z4W9</accession>
<reference evidence="2" key="1">
    <citation type="submission" date="2020-06" db="EMBL/GenBank/DDBJ databases">
        <title>Unique genomic features of the anaerobic methanotrophic archaea.</title>
        <authorList>
            <person name="Chadwick G.L."/>
            <person name="Skennerton C.T."/>
            <person name="Laso-Perez R."/>
            <person name="Leu A.O."/>
            <person name="Speth D.R."/>
            <person name="Yu H."/>
            <person name="Morgan-Lang C."/>
            <person name="Hatzenpichler R."/>
            <person name="Goudeau D."/>
            <person name="Malmstrom R."/>
            <person name="Brazelton W.J."/>
            <person name="Woyke T."/>
            <person name="Hallam S.J."/>
            <person name="Tyson G.W."/>
            <person name="Wegener G."/>
            <person name="Boetius A."/>
            <person name="Orphan V."/>
        </authorList>
    </citation>
    <scope>NUCLEOTIDE SEQUENCE</scope>
</reference>
<dbReference type="Pfam" id="PF14947">
    <property type="entry name" value="HTH_45"/>
    <property type="match status" value="1"/>
</dbReference>
<sequence>MVTIYENRIKRGGGKMSGIRTMQRSRWELILDILGVISDEGRRAKKTRIMKKAYLDWWSFEKYFAKLQERGFVEKIEDSTVGTIYGLTERGKDLQGRLKDVGAILQ</sequence>
<dbReference type="InterPro" id="IPR036388">
    <property type="entry name" value="WH-like_DNA-bd_sf"/>
</dbReference>
<name>A0A7G9Z4W9_9EURY</name>
<dbReference type="EMBL" id="MT631609">
    <property type="protein sequence ID" value="QNO55303.1"/>
    <property type="molecule type" value="Genomic_DNA"/>
</dbReference>
<gene>
    <name evidence="2" type="ORF">NDMCNHHP_00003</name>
</gene>
<proteinExistence type="predicted"/>
<evidence type="ECO:0000313" key="2">
    <source>
        <dbReference type="EMBL" id="QNO55303.1"/>
    </source>
</evidence>
<dbReference type="InterPro" id="IPR038723">
    <property type="entry name" value="ArnR1-like_HTH"/>
</dbReference>
<dbReference type="AlphaFoldDB" id="A0A7G9Z4W9"/>